<gene>
    <name evidence="2" type="ORF">sS8_1740</name>
</gene>
<dbReference type="EMBL" id="AP017928">
    <property type="protein sequence ID" value="BBA33697.1"/>
    <property type="molecule type" value="Genomic_DNA"/>
</dbReference>
<protein>
    <submittedName>
        <fullName evidence="2">Uncharacterized protein</fullName>
    </submittedName>
</protein>
<evidence type="ECO:0000313" key="2">
    <source>
        <dbReference type="EMBL" id="BBA33697.1"/>
    </source>
</evidence>
<dbReference type="Proteomes" id="UP000266313">
    <property type="component" value="Chromosome"/>
</dbReference>
<accession>A0A250KQ33</accession>
<feature type="region of interest" description="Disordered" evidence="1">
    <location>
        <begin position="1"/>
        <end position="21"/>
    </location>
</feature>
<reference evidence="2 3" key="1">
    <citation type="submission" date="2016-12" db="EMBL/GenBank/DDBJ databases">
        <title>Genome sequencing of Methylocaldum marinum.</title>
        <authorList>
            <person name="Takeuchi M."/>
            <person name="Kamagata Y."/>
            <person name="Hiraoka S."/>
            <person name="Oshima K."/>
            <person name="Hattori M."/>
            <person name="Iwasaki W."/>
        </authorList>
    </citation>
    <scope>NUCLEOTIDE SEQUENCE [LARGE SCALE GENOMIC DNA]</scope>
    <source>
        <strain evidence="2 3">S8</strain>
    </source>
</reference>
<sequence length="94" mass="10767">MVVSTKKLQPPPGTFSVSPVCKGITHNEERPTMEINDLFDFNHEENQPVFRQYRRTAVAGKNAANRTRSGEWGKNAENCQAKEKWGMTDFPKRE</sequence>
<keyword evidence="3" id="KW-1185">Reference proteome</keyword>
<organism evidence="2 3">
    <name type="scientific">Methylocaldum marinum</name>
    <dbReference type="NCBI Taxonomy" id="1432792"/>
    <lineage>
        <taxon>Bacteria</taxon>
        <taxon>Pseudomonadati</taxon>
        <taxon>Pseudomonadota</taxon>
        <taxon>Gammaproteobacteria</taxon>
        <taxon>Methylococcales</taxon>
        <taxon>Methylococcaceae</taxon>
        <taxon>Methylocaldum</taxon>
    </lineage>
</organism>
<dbReference type="AlphaFoldDB" id="A0A250KQ33"/>
<dbReference type="KEGG" id="mmai:sS8_1740"/>
<name>A0A250KQ33_9GAMM</name>
<evidence type="ECO:0000313" key="3">
    <source>
        <dbReference type="Proteomes" id="UP000266313"/>
    </source>
</evidence>
<proteinExistence type="predicted"/>
<evidence type="ECO:0000256" key="1">
    <source>
        <dbReference type="SAM" id="MobiDB-lite"/>
    </source>
</evidence>